<name>A0ABY8XC42_9PSEU</name>
<evidence type="ECO:0008006" key="3">
    <source>
        <dbReference type="Google" id="ProtNLM"/>
    </source>
</evidence>
<gene>
    <name evidence="1" type="ORF">QP939_32765</name>
</gene>
<dbReference type="Proteomes" id="UP001227101">
    <property type="component" value="Chromosome"/>
</dbReference>
<dbReference type="EMBL" id="CP127173">
    <property type="protein sequence ID" value="WIV53636.1"/>
    <property type="molecule type" value="Genomic_DNA"/>
</dbReference>
<evidence type="ECO:0000313" key="2">
    <source>
        <dbReference type="Proteomes" id="UP001227101"/>
    </source>
</evidence>
<dbReference type="RefSeq" id="WP_285450094.1">
    <property type="nucleotide sequence ID" value="NZ_CP127173.1"/>
</dbReference>
<organism evidence="1 2">
    <name type="scientific">Amycolatopsis nalaikhensis</name>
    <dbReference type="NCBI Taxonomy" id="715472"/>
    <lineage>
        <taxon>Bacteria</taxon>
        <taxon>Bacillati</taxon>
        <taxon>Actinomycetota</taxon>
        <taxon>Actinomycetes</taxon>
        <taxon>Pseudonocardiales</taxon>
        <taxon>Pseudonocardiaceae</taxon>
        <taxon>Amycolatopsis</taxon>
    </lineage>
</organism>
<proteinExistence type="predicted"/>
<reference evidence="1 2" key="1">
    <citation type="submission" date="2023-06" db="EMBL/GenBank/DDBJ databases">
        <authorList>
            <person name="Oyuntsetseg B."/>
            <person name="Kim S.B."/>
        </authorList>
    </citation>
    <scope>NUCLEOTIDE SEQUENCE [LARGE SCALE GENOMIC DNA]</scope>
    <source>
        <strain evidence="1 2">2-2</strain>
    </source>
</reference>
<evidence type="ECO:0000313" key="1">
    <source>
        <dbReference type="EMBL" id="WIV53636.1"/>
    </source>
</evidence>
<protein>
    <recommendedName>
        <fullName evidence="3">SseB protein N-terminal domain-containing protein</fullName>
    </recommendedName>
</protein>
<keyword evidence="2" id="KW-1185">Reference proteome</keyword>
<accession>A0ABY8XC42</accession>
<sequence length="244" mass="26129">MTANTALAAVLDKPEREGDEILAALADHGAYVPVAANGSVVFLRGEDSTPALPGYVSEECRAELLPSADGAVHCDVLRMLDIAAQTEVEVLALFSTGGWARVPVPLLRQTLQERGRDAGGERMKLSWSRDPAAVALRDAAVRRIREFPAVHAVWVSQARWADTGMEHLMVHMAVDEELPSASAGRLMDALVAEAAGPQVGLLALNTATHAESIAELESLGLDTVRADHATGRVEVLSREFDRPR</sequence>